<keyword evidence="2" id="KW-0732">Signal</keyword>
<gene>
    <name evidence="3" type="ORF">FLX08_37200</name>
</gene>
<dbReference type="RefSeq" id="WP_142624956.1">
    <property type="nucleotide sequence ID" value="NZ_VIRM01000076.1"/>
</dbReference>
<evidence type="ECO:0000256" key="1">
    <source>
        <dbReference type="SAM" id="MobiDB-lite"/>
    </source>
</evidence>
<dbReference type="SUPFAM" id="SSF109998">
    <property type="entry name" value="Triger factor/SurA peptide-binding domain-like"/>
    <property type="match status" value="1"/>
</dbReference>
<organism evidence="3 4">
    <name type="scientific">Microbispora hainanensis</name>
    <dbReference type="NCBI Taxonomy" id="568844"/>
    <lineage>
        <taxon>Bacteria</taxon>
        <taxon>Bacillati</taxon>
        <taxon>Actinomycetota</taxon>
        <taxon>Actinomycetes</taxon>
        <taxon>Streptosporangiales</taxon>
        <taxon>Streptosporangiaceae</taxon>
        <taxon>Microbispora</taxon>
    </lineage>
</organism>
<dbReference type="PROSITE" id="PS51257">
    <property type="entry name" value="PROKAR_LIPOPROTEIN"/>
    <property type="match status" value="1"/>
</dbReference>
<feature type="compositionally biased region" description="Low complexity" evidence="1">
    <location>
        <begin position="193"/>
        <end position="215"/>
    </location>
</feature>
<dbReference type="InterPro" id="IPR027304">
    <property type="entry name" value="Trigger_fact/SurA_dom_sf"/>
</dbReference>
<sequence length="215" mass="22461">MKSYRVRVAVALAATGIAVTACGGPVQAGSAAIVGSERITSSDLNDEVRALRADLAANKIPENQLQLTFSLPQTVLLNMTTSRQFQELGRRKGVTVTDREVDDVAIAQGGWDQFNKVLLANGIPLDEGRDFIRAVIVRNKLAQQSGAGQDQAAQQAALQKIIQEADSTVPVKYSPRYGKFDPQQGFVADDRFGSPGAAPAPGGAAAGAADAGQAG</sequence>
<evidence type="ECO:0008006" key="5">
    <source>
        <dbReference type="Google" id="ProtNLM"/>
    </source>
</evidence>
<evidence type="ECO:0000313" key="4">
    <source>
        <dbReference type="Proteomes" id="UP000316541"/>
    </source>
</evidence>
<feature type="signal peptide" evidence="2">
    <location>
        <begin position="1"/>
        <end position="23"/>
    </location>
</feature>
<accession>A0A544Y3Q0</accession>
<evidence type="ECO:0000313" key="3">
    <source>
        <dbReference type="EMBL" id="TQS11387.1"/>
    </source>
</evidence>
<comment type="caution">
    <text evidence="3">The sequence shown here is derived from an EMBL/GenBank/DDBJ whole genome shotgun (WGS) entry which is preliminary data.</text>
</comment>
<name>A0A544Y3Q0_9ACTN</name>
<evidence type="ECO:0000256" key="2">
    <source>
        <dbReference type="SAM" id="SignalP"/>
    </source>
</evidence>
<dbReference type="EMBL" id="VIRM01000076">
    <property type="protein sequence ID" value="TQS11387.1"/>
    <property type="molecule type" value="Genomic_DNA"/>
</dbReference>
<proteinExistence type="predicted"/>
<dbReference type="Pfam" id="PF13624">
    <property type="entry name" value="SurA_N_3"/>
    <property type="match status" value="1"/>
</dbReference>
<protein>
    <recommendedName>
        <fullName evidence="5">SurA N-terminal domain-containing protein</fullName>
    </recommendedName>
</protein>
<reference evidence="3 4" key="1">
    <citation type="submission" date="2019-07" db="EMBL/GenBank/DDBJ databases">
        <title>Microbispora hainanensis DSM 45428.</title>
        <authorList>
            <person name="Thawai C."/>
        </authorList>
    </citation>
    <scope>NUCLEOTIDE SEQUENCE [LARGE SCALE GENOMIC DNA]</scope>
    <source>
        <strain evidence="3 4">DSM 45428</strain>
    </source>
</reference>
<feature type="chain" id="PRO_5039123444" description="SurA N-terminal domain-containing protein" evidence="2">
    <location>
        <begin position="24"/>
        <end position="215"/>
    </location>
</feature>
<dbReference type="AlphaFoldDB" id="A0A544Y3Q0"/>
<dbReference type="Gene3D" id="1.10.4030.10">
    <property type="entry name" value="Porin chaperone SurA, peptide-binding domain"/>
    <property type="match status" value="1"/>
</dbReference>
<feature type="region of interest" description="Disordered" evidence="1">
    <location>
        <begin position="184"/>
        <end position="215"/>
    </location>
</feature>
<dbReference type="Proteomes" id="UP000316541">
    <property type="component" value="Unassembled WGS sequence"/>
</dbReference>